<dbReference type="EC" id="1.1.1.313" evidence="3"/>
<dbReference type="InterPro" id="IPR020904">
    <property type="entry name" value="Sc_DH/Rdtase_CS"/>
</dbReference>
<gene>
    <name evidence="3" type="primary">isfD</name>
    <name evidence="3" type="ORF">STSP2_00827</name>
</gene>
<proteinExistence type="inferred from homology"/>
<organism evidence="3 4">
    <name type="scientific">Anaerohalosphaera lusitana</name>
    <dbReference type="NCBI Taxonomy" id="1936003"/>
    <lineage>
        <taxon>Bacteria</taxon>
        <taxon>Pseudomonadati</taxon>
        <taxon>Planctomycetota</taxon>
        <taxon>Phycisphaerae</taxon>
        <taxon>Sedimentisphaerales</taxon>
        <taxon>Anaerohalosphaeraceae</taxon>
        <taxon>Anaerohalosphaera</taxon>
    </lineage>
</organism>
<dbReference type="GO" id="GO:0016020">
    <property type="term" value="C:membrane"/>
    <property type="evidence" value="ECO:0007669"/>
    <property type="project" value="TreeGrafter"/>
</dbReference>
<sequence length="237" mass="26029">MPKAIIIGATSGIGRACALELADRGYVVAATGRRTEKLEQLKDEIGINCHIRRMDVTDTEDARKGFLELAEKMGGCDTVIINSGIGYADNRPKWANEKSTIDVNVTGFVALASRALDYFTEHGGGHIVGISSIAGLRGGPSCAYNASKAFVSNYMDGLRFTADKNNIAVTDVRPGFVETPLIEGRDRLFWVASSQKAAKQIADAMQNKKKRVYITRRWTIIAALIKILPDWAYFRIR</sequence>
<dbReference type="OrthoDB" id="9808814at2"/>
<protein>
    <submittedName>
        <fullName evidence="3">Sulfoacetaldehyde reductase</fullName>
        <ecNumber evidence="3">1.1.1.313</ecNumber>
    </submittedName>
</protein>
<dbReference type="EMBL" id="CP019791">
    <property type="protein sequence ID" value="AQT67679.1"/>
    <property type="molecule type" value="Genomic_DNA"/>
</dbReference>
<keyword evidence="2 3" id="KW-0560">Oxidoreductase</keyword>
<evidence type="ECO:0000256" key="1">
    <source>
        <dbReference type="ARBA" id="ARBA00006484"/>
    </source>
</evidence>
<dbReference type="Proteomes" id="UP000189674">
    <property type="component" value="Chromosome"/>
</dbReference>
<reference evidence="4" key="1">
    <citation type="submission" date="2017-02" db="EMBL/GenBank/DDBJ databases">
        <title>Comparative genomics and description of representatives of a novel lineage of planctomycetes thriving in anoxic sediments.</title>
        <authorList>
            <person name="Spring S."/>
            <person name="Bunk B."/>
            <person name="Sproer C."/>
        </authorList>
    </citation>
    <scope>NUCLEOTIDE SEQUENCE [LARGE SCALE GENOMIC DNA]</scope>
    <source>
        <strain evidence="4">ST-NAGAB-D1</strain>
    </source>
</reference>
<dbReference type="PROSITE" id="PS00061">
    <property type="entry name" value="ADH_SHORT"/>
    <property type="match status" value="1"/>
</dbReference>
<keyword evidence="4" id="KW-1185">Reference proteome</keyword>
<dbReference type="InterPro" id="IPR036291">
    <property type="entry name" value="NAD(P)-bd_dom_sf"/>
</dbReference>
<dbReference type="PRINTS" id="PR00081">
    <property type="entry name" value="GDHRDH"/>
</dbReference>
<evidence type="ECO:0000313" key="3">
    <source>
        <dbReference type="EMBL" id="AQT67679.1"/>
    </source>
</evidence>
<dbReference type="PANTHER" id="PTHR44196">
    <property type="entry name" value="DEHYDROGENASE/REDUCTASE SDR FAMILY MEMBER 7B"/>
    <property type="match status" value="1"/>
</dbReference>
<dbReference type="KEGG" id="alus:STSP2_00827"/>
<dbReference type="Gene3D" id="3.40.50.720">
    <property type="entry name" value="NAD(P)-binding Rossmann-like Domain"/>
    <property type="match status" value="1"/>
</dbReference>
<evidence type="ECO:0000313" key="4">
    <source>
        <dbReference type="Proteomes" id="UP000189674"/>
    </source>
</evidence>
<evidence type="ECO:0000256" key="2">
    <source>
        <dbReference type="ARBA" id="ARBA00023002"/>
    </source>
</evidence>
<dbReference type="STRING" id="1936003.STSP2_00827"/>
<accession>A0A1U9NIC2</accession>
<dbReference type="GO" id="GO:0016491">
    <property type="term" value="F:oxidoreductase activity"/>
    <property type="evidence" value="ECO:0007669"/>
    <property type="project" value="UniProtKB-KW"/>
</dbReference>
<dbReference type="AlphaFoldDB" id="A0A1U9NIC2"/>
<dbReference type="RefSeq" id="WP_146660067.1">
    <property type="nucleotide sequence ID" value="NZ_CP019791.1"/>
</dbReference>
<dbReference type="Pfam" id="PF00106">
    <property type="entry name" value="adh_short"/>
    <property type="match status" value="1"/>
</dbReference>
<dbReference type="InterPro" id="IPR002347">
    <property type="entry name" value="SDR_fam"/>
</dbReference>
<name>A0A1U9NIC2_9BACT</name>
<comment type="similarity">
    <text evidence="1">Belongs to the short-chain dehydrogenases/reductases (SDR) family.</text>
</comment>
<dbReference type="SUPFAM" id="SSF51735">
    <property type="entry name" value="NAD(P)-binding Rossmann-fold domains"/>
    <property type="match status" value="1"/>
</dbReference>
<dbReference type="PANTHER" id="PTHR44196:SF3">
    <property type="entry name" value="SHORT CHAIN DEHYDROGENASE FAMILY PROTEIN"/>
    <property type="match status" value="1"/>
</dbReference>